<gene>
    <name evidence="1" type="ORF">MIND_01076400</name>
</gene>
<keyword evidence="2" id="KW-1185">Reference proteome</keyword>
<dbReference type="InterPro" id="IPR040442">
    <property type="entry name" value="Pyrv_kinase-like_dom_sf"/>
</dbReference>
<proteinExistence type="predicted"/>
<dbReference type="InterPro" id="IPR015813">
    <property type="entry name" value="Pyrv/PenolPyrv_kinase-like_dom"/>
</dbReference>
<dbReference type="SUPFAM" id="SSF51621">
    <property type="entry name" value="Phosphoenolpyruvate/pyruvate domain"/>
    <property type="match status" value="1"/>
</dbReference>
<evidence type="ECO:0000313" key="1">
    <source>
        <dbReference type="EMBL" id="KAF7295369.1"/>
    </source>
</evidence>
<reference evidence="1" key="1">
    <citation type="submission" date="2020-05" db="EMBL/GenBank/DDBJ databases">
        <title>Mycena genomes resolve the evolution of fungal bioluminescence.</title>
        <authorList>
            <person name="Tsai I.J."/>
        </authorList>
    </citation>
    <scope>NUCLEOTIDE SEQUENCE</scope>
    <source>
        <strain evidence="1">171206Taipei</strain>
    </source>
</reference>
<dbReference type="OrthoDB" id="1923844at2759"/>
<dbReference type="EMBL" id="JACAZF010000009">
    <property type="protein sequence ID" value="KAF7295369.1"/>
    <property type="molecule type" value="Genomic_DNA"/>
</dbReference>
<dbReference type="GO" id="GO:0003824">
    <property type="term" value="F:catalytic activity"/>
    <property type="evidence" value="ECO:0007669"/>
    <property type="project" value="InterPro"/>
</dbReference>
<organism evidence="1 2">
    <name type="scientific">Mycena indigotica</name>
    <dbReference type="NCBI Taxonomy" id="2126181"/>
    <lineage>
        <taxon>Eukaryota</taxon>
        <taxon>Fungi</taxon>
        <taxon>Dikarya</taxon>
        <taxon>Basidiomycota</taxon>
        <taxon>Agaricomycotina</taxon>
        <taxon>Agaricomycetes</taxon>
        <taxon>Agaricomycetidae</taxon>
        <taxon>Agaricales</taxon>
        <taxon>Marasmiineae</taxon>
        <taxon>Mycenaceae</taxon>
        <taxon>Mycena</taxon>
    </lineage>
</organism>
<dbReference type="AlphaFoldDB" id="A0A8H6S9K9"/>
<comment type="caution">
    <text evidence="1">The sequence shown here is derived from an EMBL/GenBank/DDBJ whole genome shotgun (WGS) entry which is preliminary data.</text>
</comment>
<dbReference type="RefSeq" id="XP_037216732.1">
    <property type="nucleotide sequence ID" value="XM_037367338.1"/>
</dbReference>
<dbReference type="GeneID" id="59349854"/>
<dbReference type="Proteomes" id="UP000636479">
    <property type="component" value="Unassembled WGS sequence"/>
</dbReference>
<protein>
    <submittedName>
        <fullName evidence="1">RING-type domain-containing protein</fullName>
    </submittedName>
</protein>
<name>A0A8H6S9K9_9AGAR</name>
<sequence length="133" mass="14548">MPLRLLDFPRRFAAVKQQFPSGQMLLSSKDSVLKKKPKKPFVHWLPVLLNLATNGVTPNWTVKEAKEMGFKLVIFPCSGMIPAALAIRKAYQEIKTQGSDVEGCGGLGPKGVFEIVGLNEIMDVDAGSFSLES</sequence>
<evidence type="ECO:0000313" key="2">
    <source>
        <dbReference type="Proteomes" id="UP000636479"/>
    </source>
</evidence>
<dbReference type="Gene3D" id="3.20.20.60">
    <property type="entry name" value="Phosphoenolpyruvate-binding domains"/>
    <property type="match status" value="1"/>
</dbReference>
<accession>A0A8H6S9K9</accession>